<evidence type="ECO:0000313" key="1">
    <source>
        <dbReference type="EMBL" id="SVB54003.1"/>
    </source>
</evidence>
<feature type="non-terminal residue" evidence="1">
    <location>
        <position position="1"/>
    </location>
</feature>
<proteinExistence type="predicted"/>
<sequence>KLAKLEKSKLRPKKRRFELRTVSALIGVRGTDGKCRTNPNLPDPVTELGTTDGQVEFSSVEAPDSITTVSAGQYSQVKEGSYPSEVTSLGPGGSMDGVIPGPAKPIDDFAQGAEGALDDEWLDRIEETNAMLSNAENAIDAIKSKTLTLSMTFTNR</sequence>
<accession>A0A382EVK9</accession>
<name>A0A382EVK9_9ZZZZ</name>
<reference evidence="1" key="1">
    <citation type="submission" date="2018-05" db="EMBL/GenBank/DDBJ databases">
        <authorList>
            <person name="Lanie J.A."/>
            <person name="Ng W.-L."/>
            <person name="Kazmierczak K.M."/>
            <person name="Andrzejewski T.M."/>
            <person name="Davidsen T.M."/>
            <person name="Wayne K.J."/>
            <person name="Tettelin H."/>
            <person name="Glass J.I."/>
            <person name="Rusch D."/>
            <person name="Podicherti R."/>
            <person name="Tsui H.-C.T."/>
            <person name="Winkler M.E."/>
        </authorList>
    </citation>
    <scope>NUCLEOTIDE SEQUENCE</scope>
</reference>
<dbReference type="EMBL" id="UINC01046242">
    <property type="protein sequence ID" value="SVB54003.1"/>
    <property type="molecule type" value="Genomic_DNA"/>
</dbReference>
<gene>
    <name evidence="1" type="ORF">METZ01_LOCUS206857</name>
</gene>
<dbReference type="AlphaFoldDB" id="A0A382EVK9"/>
<protein>
    <submittedName>
        <fullName evidence="1">Uncharacterized protein</fullName>
    </submittedName>
</protein>
<organism evidence="1">
    <name type="scientific">marine metagenome</name>
    <dbReference type="NCBI Taxonomy" id="408172"/>
    <lineage>
        <taxon>unclassified sequences</taxon>
        <taxon>metagenomes</taxon>
        <taxon>ecological metagenomes</taxon>
    </lineage>
</organism>